<dbReference type="InterPro" id="IPR032095">
    <property type="entry name" value="Sacchrp_dh-like_C"/>
</dbReference>
<dbReference type="Pfam" id="PF03435">
    <property type="entry name" value="Sacchrp_dh_NADP"/>
    <property type="match status" value="1"/>
</dbReference>
<dbReference type="GO" id="GO:0004753">
    <property type="term" value="F:saccharopine dehydrogenase activity"/>
    <property type="evidence" value="ECO:0007669"/>
    <property type="project" value="TreeGrafter"/>
</dbReference>
<dbReference type="STRING" id="1555241.A0A4P9XF77"/>
<evidence type="ECO:0000259" key="5">
    <source>
        <dbReference type="Pfam" id="PF16653"/>
    </source>
</evidence>
<evidence type="ECO:0000313" key="7">
    <source>
        <dbReference type="Proteomes" id="UP000274922"/>
    </source>
</evidence>
<feature type="domain" description="Saccharopine dehydrogenase NADP binding" evidence="4">
    <location>
        <begin position="6"/>
        <end position="120"/>
    </location>
</feature>
<evidence type="ECO:0000256" key="3">
    <source>
        <dbReference type="ARBA" id="ARBA00023154"/>
    </source>
</evidence>
<evidence type="ECO:0000256" key="1">
    <source>
        <dbReference type="ARBA" id="ARBA00022857"/>
    </source>
</evidence>
<dbReference type="InterPro" id="IPR051168">
    <property type="entry name" value="AASS"/>
</dbReference>
<evidence type="ECO:0008006" key="8">
    <source>
        <dbReference type="Google" id="ProtNLM"/>
    </source>
</evidence>
<keyword evidence="3" id="KW-0457">Lysine biosynthesis</keyword>
<keyword evidence="3" id="KW-0028">Amino-acid biosynthesis</keyword>
<dbReference type="FunFam" id="3.30.360.10:FF:000008">
    <property type="entry name" value="Alpha-aminoadipic semialdehyde synthase, mitochondrial"/>
    <property type="match status" value="1"/>
</dbReference>
<evidence type="ECO:0000259" key="4">
    <source>
        <dbReference type="Pfam" id="PF03435"/>
    </source>
</evidence>
<evidence type="ECO:0000256" key="2">
    <source>
        <dbReference type="ARBA" id="ARBA00023002"/>
    </source>
</evidence>
<gene>
    <name evidence="6" type="ORF">CXG81DRAFT_23151</name>
</gene>
<dbReference type="FunFam" id="3.40.50.720:FF:000072">
    <property type="entry name" value="Saccharopine dehydrogenase [NADP(+), L-glutamate-forming]"/>
    <property type="match status" value="1"/>
</dbReference>
<keyword evidence="7" id="KW-1185">Reference proteome</keyword>
<keyword evidence="2" id="KW-0560">Oxidoreductase</keyword>
<organism evidence="6 7">
    <name type="scientific">Caulochytrium protostelioides</name>
    <dbReference type="NCBI Taxonomy" id="1555241"/>
    <lineage>
        <taxon>Eukaryota</taxon>
        <taxon>Fungi</taxon>
        <taxon>Fungi incertae sedis</taxon>
        <taxon>Chytridiomycota</taxon>
        <taxon>Chytridiomycota incertae sedis</taxon>
        <taxon>Chytridiomycetes</taxon>
        <taxon>Caulochytriales</taxon>
        <taxon>Caulochytriaceae</taxon>
        <taxon>Caulochytrium</taxon>
    </lineage>
</organism>
<dbReference type="SUPFAM" id="SSF55347">
    <property type="entry name" value="Glyceraldehyde-3-phosphate dehydrogenase-like, C-terminal domain"/>
    <property type="match status" value="1"/>
</dbReference>
<dbReference type="Pfam" id="PF16653">
    <property type="entry name" value="Sacchrp_dh_C"/>
    <property type="match status" value="1"/>
</dbReference>
<dbReference type="InterPro" id="IPR005097">
    <property type="entry name" value="Sacchrp_dh_NADP-bd"/>
</dbReference>
<dbReference type="EMBL" id="ML014112">
    <property type="protein sequence ID" value="RKP04198.1"/>
    <property type="molecule type" value="Genomic_DNA"/>
</dbReference>
<dbReference type="InterPro" id="IPR036291">
    <property type="entry name" value="NAD(P)-bd_dom_sf"/>
</dbReference>
<dbReference type="Proteomes" id="UP000274922">
    <property type="component" value="Unassembled WGS sequence"/>
</dbReference>
<feature type="domain" description="Saccharopine dehydrogenase-like C-terminal" evidence="5">
    <location>
        <begin position="125"/>
        <end position="444"/>
    </location>
</feature>
<dbReference type="PANTHER" id="PTHR11133">
    <property type="entry name" value="SACCHAROPINE DEHYDROGENASE"/>
    <property type="match status" value="1"/>
</dbReference>
<dbReference type="AlphaFoldDB" id="A0A4P9XF77"/>
<dbReference type="PANTHER" id="PTHR11133:SF22">
    <property type="entry name" value="ALPHA-AMINOADIPIC SEMIALDEHYDE SYNTHASE, MITOCHONDRIAL"/>
    <property type="match status" value="1"/>
</dbReference>
<dbReference type="Gene3D" id="3.40.50.720">
    <property type="entry name" value="NAD(P)-binding Rossmann-like Domain"/>
    <property type="match status" value="1"/>
</dbReference>
<dbReference type="Gene3D" id="3.30.360.10">
    <property type="entry name" value="Dihydrodipicolinate Reductase, domain 2"/>
    <property type="match status" value="1"/>
</dbReference>
<dbReference type="GO" id="GO:0005737">
    <property type="term" value="C:cytoplasm"/>
    <property type="evidence" value="ECO:0007669"/>
    <property type="project" value="TreeGrafter"/>
</dbReference>
<evidence type="ECO:0000313" key="6">
    <source>
        <dbReference type="EMBL" id="RKP04198.1"/>
    </source>
</evidence>
<keyword evidence="1" id="KW-0521">NADP</keyword>
<sequence length="456" mass="48695">MADKKVLLLGTGYVALPCLDTLLEDTTISVTVASRTLASAQKLTEGKARAFAQSLDVDDPAALEAAIAAHDLTISLIPYIHHVKVAQAAIKHKKHVVTTSYVSPAMEALDAEAKAAGVIIFNEIGLDPGIDHLYAVKTIAEVHRAGGKINGFYSYCGGLPAPECSNNPFGYKFSWSARGVLLALKNTAKYLENGQIVEHSGTALMESAKNIRVYPGFALQGYGNRDSSIYAERYHIPEAKDIIRGTLRYQGNPQLMKALVSLGFLSTDERADLAKDVSPAPQWNTIMGKLLESADLSPQALQKAVVAKAGLAPGSEEARTVVSGMAWLGLFSDVAATPRGNLLDTFCALLEQKLQYGPGERDCVVLQHTFDVSHADGSEEVLKATAVWYGEPNGYSAMARTVGVPAGLATRLILDGKITEPGVRAPMEEADVTTLLEAVEAAGIGMVETREPKVYV</sequence>
<accession>A0A4P9XF77</accession>
<dbReference type="OrthoDB" id="10059875at2759"/>
<dbReference type="Gene3D" id="1.10.1870.10">
    <property type="entry name" value="Domain 3, Saccharopine reductase"/>
    <property type="match status" value="1"/>
</dbReference>
<name>A0A4P9XF77_9FUNG</name>
<protein>
    <recommendedName>
        <fullName evidence="8">Saccharopine dehydrogenase</fullName>
    </recommendedName>
</protein>
<dbReference type="SUPFAM" id="SSF51735">
    <property type="entry name" value="NAD(P)-binding Rossmann-fold domains"/>
    <property type="match status" value="1"/>
</dbReference>
<proteinExistence type="predicted"/>
<dbReference type="GO" id="GO:0019878">
    <property type="term" value="P:lysine biosynthetic process via aminoadipic acid"/>
    <property type="evidence" value="ECO:0007669"/>
    <property type="project" value="TreeGrafter"/>
</dbReference>
<reference evidence="7" key="1">
    <citation type="journal article" date="2018" name="Nat. Microbiol.">
        <title>Leveraging single-cell genomics to expand the fungal tree of life.</title>
        <authorList>
            <person name="Ahrendt S.R."/>
            <person name="Quandt C.A."/>
            <person name="Ciobanu D."/>
            <person name="Clum A."/>
            <person name="Salamov A."/>
            <person name="Andreopoulos B."/>
            <person name="Cheng J.F."/>
            <person name="Woyke T."/>
            <person name="Pelin A."/>
            <person name="Henrissat B."/>
            <person name="Reynolds N.K."/>
            <person name="Benny G.L."/>
            <person name="Smith M.E."/>
            <person name="James T.Y."/>
            <person name="Grigoriev I.V."/>
        </authorList>
    </citation>
    <scope>NUCLEOTIDE SEQUENCE [LARGE SCALE GENOMIC DNA]</scope>
    <source>
        <strain evidence="7">ATCC 52028</strain>
    </source>
</reference>